<dbReference type="Gene3D" id="1.20.120.610">
    <property type="entry name" value="lithium bound rotor ring of v- atpase"/>
    <property type="match status" value="1"/>
</dbReference>
<accession>A0A8C9AFB6</accession>
<evidence type="ECO:0000256" key="1">
    <source>
        <dbReference type="ARBA" id="ARBA00007296"/>
    </source>
</evidence>
<evidence type="ECO:0000313" key="6">
    <source>
        <dbReference type="Proteomes" id="UP000694414"/>
    </source>
</evidence>
<proteinExistence type="inferred from homology"/>
<evidence type="ECO:0000256" key="2">
    <source>
        <dbReference type="ARBA" id="ARBA00022448"/>
    </source>
</evidence>
<dbReference type="Ensembl" id="ENSPSMT00000034036.1">
    <property type="protein sequence ID" value="ENSPSMP00000029484.1"/>
    <property type="gene ID" value="ENSPSMG00000020486.1"/>
</dbReference>
<comment type="subunit">
    <text evidence="4">V-ATPase is a heteromultimeric enzyme made up of two complexes: the ATP-hydrolytic V1 complex and the proton translocation V0 complex. The V1 complex consists of three catalytic AB heterodimers that form a heterohexamer, three peripheral stalks each consisting of EG heterodimers, one central rotor including subunits D and F, and the regulatory subunits C and H. The proton translocation complex V0 consists of the proton transport subunit a, a ring of proteolipid subunits c9c'', rotary subunit d, subunits e and f, and the accessory subunits.</text>
</comment>
<keyword evidence="4" id="KW-0812">Transmembrane</keyword>
<evidence type="ECO:0000256" key="3">
    <source>
        <dbReference type="ARBA" id="ARBA00023065"/>
    </source>
</evidence>
<protein>
    <submittedName>
        <fullName evidence="5">Uncharacterized protein</fullName>
    </submittedName>
</protein>
<name>A0A8C9AFB6_PROSS</name>
<reference evidence="5" key="1">
    <citation type="submission" date="2025-08" db="UniProtKB">
        <authorList>
            <consortium name="Ensembl"/>
        </authorList>
    </citation>
    <scope>IDENTIFICATION</scope>
</reference>
<comment type="function">
    <text evidence="4">Proton-conducting pore forming of the V0 complex of vacuolar(H+)-ATPase (V-ATPase), a multisubunit enzyme composed of a peripheral complex (V1) that hydrolyzes ATP and a membrane integral complex (V0) that translocates protons. V-ATPase is responsible for acidifying and maintaining the pH of intracellular compartments and in some cell types, is targeted to the plasma membrane, where it is responsible for acidifying the extracellular environment.</text>
</comment>
<keyword evidence="2 4" id="KW-0813">Transport</keyword>
<dbReference type="Proteomes" id="UP000694414">
    <property type="component" value="Unplaced"/>
</dbReference>
<comment type="similarity">
    <text evidence="1 4">Belongs to the V-ATPase proteolipid subunit family.</text>
</comment>
<dbReference type="GO" id="GO:0046961">
    <property type="term" value="F:proton-transporting ATPase activity, rotational mechanism"/>
    <property type="evidence" value="ECO:0007669"/>
    <property type="project" value="InterPro"/>
</dbReference>
<keyword evidence="4" id="KW-0472">Membrane</keyword>
<organism evidence="5 6">
    <name type="scientific">Prolemur simus</name>
    <name type="common">Greater bamboo lemur</name>
    <name type="synonym">Hapalemur simus</name>
    <dbReference type="NCBI Taxonomy" id="1328070"/>
    <lineage>
        <taxon>Eukaryota</taxon>
        <taxon>Metazoa</taxon>
        <taxon>Chordata</taxon>
        <taxon>Craniata</taxon>
        <taxon>Vertebrata</taxon>
        <taxon>Euteleostomi</taxon>
        <taxon>Mammalia</taxon>
        <taxon>Eutheria</taxon>
        <taxon>Euarchontoglires</taxon>
        <taxon>Primates</taxon>
        <taxon>Strepsirrhini</taxon>
        <taxon>Lemuriformes</taxon>
        <taxon>Lemuridae</taxon>
        <taxon>Prolemur</taxon>
    </lineage>
</organism>
<evidence type="ECO:0000256" key="4">
    <source>
        <dbReference type="RuleBase" id="RU363060"/>
    </source>
</evidence>
<keyword evidence="6" id="KW-1185">Reference proteome</keyword>
<feature type="transmembrane region" description="Helical" evidence="4">
    <location>
        <begin position="81"/>
        <end position="99"/>
    </location>
</feature>
<dbReference type="PANTHER" id="PTHR10263">
    <property type="entry name" value="V-TYPE PROTON ATPASE PROTEOLIPID SUBUNIT"/>
    <property type="match status" value="1"/>
</dbReference>
<keyword evidence="3 4" id="KW-0406">Ion transport</keyword>
<keyword evidence="4" id="KW-1133">Transmembrane helix</keyword>
<dbReference type="AlphaFoldDB" id="A0A8C9AFB6"/>
<dbReference type="GO" id="GO:0033179">
    <property type="term" value="C:proton-transporting V-type ATPase, V0 domain"/>
    <property type="evidence" value="ECO:0007669"/>
    <property type="project" value="InterPro"/>
</dbReference>
<reference evidence="5" key="2">
    <citation type="submission" date="2025-09" db="UniProtKB">
        <authorList>
            <consortium name="Ensembl"/>
        </authorList>
    </citation>
    <scope>IDENTIFICATION</scope>
</reference>
<dbReference type="InterPro" id="IPR035921">
    <property type="entry name" value="F/V-ATP_Csub_sf"/>
</dbReference>
<evidence type="ECO:0000313" key="5">
    <source>
        <dbReference type="Ensembl" id="ENSPSMP00000029484.1"/>
    </source>
</evidence>
<sequence>MSVKWSELIMKSSVPAVVAGIIAIYDPVVEVLITDSLNGDISFSRSFFPAGQWPECGTKWPAGSFAVSIVGDSGHCLEARLFVGMFLILIFVLCGPYGVCLRQPLSFAFVTQNIYKQKIYK</sequence>
<dbReference type="PRINTS" id="PR00122">
    <property type="entry name" value="VACATPASE"/>
</dbReference>
<dbReference type="InterPro" id="IPR000245">
    <property type="entry name" value="ATPase_proteolipid_csu"/>
</dbReference>
<comment type="caution">
    <text evidence="4">Lacks conserved residue(s) required for the propagation of feature annotation.</text>
</comment>